<feature type="transmembrane region" description="Helical" evidence="1">
    <location>
        <begin position="62"/>
        <end position="81"/>
    </location>
</feature>
<dbReference type="EMBL" id="MZNU01000003">
    <property type="protein sequence ID" value="OWP07584.1"/>
    <property type="molecule type" value="Genomic_DNA"/>
</dbReference>
<keyword evidence="1" id="KW-0472">Membrane</keyword>
<evidence type="ECO:0000256" key="1">
    <source>
        <dbReference type="SAM" id="Phobius"/>
    </source>
</evidence>
<keyword evidence="1" id="KW-0812">Transmembrane</keyword>
<dbReference type="AlphaFoldDB" id="A0A218ZIC5"/>
<dbReference type="InParanoid" id="A0A218ZIC5"/>
<organism evidence="2 3">
    <name type="scientific">Diplocarpon coronariae</name>
    <dbReference type="NCBI Taxonomy" id="2795749"/>
    <lineage>
        <taxon>Eukaryota</taxon>
        <taxon>Fungi</taxon>
        <taxon>Dikarya</taxon>
        <taxon>Ascomycota</taxon>
        <taxon>Pezizomycotina</taxon>
        <taxon>Leotiomycetes</taxon>
        <taxon>Helotiales</taxon>
        <taxon>Drepanopezizaceae</taxon>
        <taxon>Diplocarpon</taxon>
    </lineage>
</organism>
<dbReference type="OrthoDB" id="10508528at2759"/>
<evidence type="ECO:0000313" key="2">
    <source>
        <dbReference type="EMBL" id="OWP07584.1"/>
    </source>
</evidence>
<comment type="caution">
    <text evidence="2">The sequence shown here is derived from an EMBL/GenBank/DDBJ whole genome shotgun (WGS) entry which is preliminary data.</text>
</comment>
<reference evidence="2 3" key="1">
    <citation type="submission" date="2017-04" db="EMBL/GenBank/DDBJ databases">
        <title>Draft genome sequence of Marssonina coronaria NL1: causal agent of apple blotch.</title>
        <authorList>
            <person name="Cheng Q."/>
        </authorList>
    </citation>
    <scope>NUCLEOTIDE SEQUENCE [LARGE SCALE GENOMIC DNA]</scope>
    <source>
        <strain evidence="2 3">NL1</strain>
    </source>
</reference>
<sequence>MPHSLSNILPGPAPARVQLQNASSSSVEHGAEPLLPVPISLGIDLENREEINRWLRDNENNISGTLLVFVLVLVLAGLWRIREQTVEWWYERKGRQARRNWLLLDRKKRKTAVTVGIIRTGLKSTNDDERDALLDSCCQRPRKSKKVRFVEDNTATVVFFNSSERSRALEDVMEEEDRLGEVF</sequence>
<protein>
    <submittedName>
        <fullName evidence="2">Sodium ion-translocating decarboxylase, beta subunit</fullName>
    </submittedName>
</protein>
<evidence type="ECO:0000313" key="3">
    <source>
        <dbReference type="Proteomes" id="UP000242519"/>
    </source>
</evidence>
<keyword evidence="3" id="KW-1185">Reference proteome</keyword>
<name>A0A218ZIC5_9HELO</name>
<dbReference type="Proteomes" id="UP000242519">
    <property type="component" value="Unassembled WGS sequence"/>
</dbReference>
<gene>
    <name evidence="2" type="ORF">B2J93_9036</name>
</gene>
<accession>A0A218ZIC5</accession>
<proteinExistence type="predicted"/>
<keyword evidence="1" id="KW-1133">Transmembrane helix</keyword>